<sequence length="118" mass="12992">MTLVLQQDMQDVKLSRSMLGKLDCRLAMLAGSCTVLNMAFSLMLITGMEDAGSVYARGYCGVHTEILDLIRDQVRTMTEQCSHPEGFIIFRSFGGGTGSGFTSLLMDKIFCDYVKKSS</sequence>
<evidence type="ECO:0000313" key="10">
    <source>
        <dbReference type="EMBL" id="PNF27051.1"/>
    </source>
</evidence>
<keyword evidence="8" id="KW-1133">Transmembrane helix</keyword>
<dbReference type="InParanoid" id="A0A2J7QEP2"/>
<keyword evidence="3 7" id="KW-0547">Nucleotide-binding</keyword>
<dbReference type="PROSITE" id="PS00227">
    <property type="entry name" value="TUBULIN"/>
    <property type="match status" value="1"/>
</dbReference>
<keyword evidence="5 7" id="KW-0342">GTP-binding</keyword>
<dbReference type="InterPro" id="IPR017975">
    <property type="entry name" value="Tubulin_CS"/>
</dbReference>
<comment type="subunit">
    <text evidence="7">Dimer of alpha and beta chains. A typical microtubule is a hollow water-filled tube with an outer diameter of 25 nm and an inner diameter of 15 nM. Alpha-beta heterodimers associate head-to-tail to form protofilaments running lengthwise along the microtubule wall with the beta-tubulin subunit facing the microtubule plus end conferring a structural polarity. Microtubules usually have 13 protofilaments but different protofilament numbers can be found in some organisms and specialized cells.</text>
</comment>
<evidence type="ECO:0000256" key="7">
    <source>
        <dbReference type="RuleBase" id="RU000352"/>
    </source>
</evidence>
<feature type="transmembrane region" description="Helical" evidence="8">
    <location>
        <begin position="26"/>
        <end position="45"/>
    </location>
</feature>
<evidence type="ECO:0000256" key="8">
    <source>
        <dbReference type="SAM" id="Phobius"/>
    </source>
</evidence>
<dbReference type="PRINTS" id="PR01161">
    <property type="entry name" value="TUBULIN"/>
</dbReference>
<comment type="function">
    <text evidence="7">Tubulin is the major constituent of microtubules, a cylinder consisting of laterally associated linear protofilaments composed of alpha- and beta-tubulin heterodimers. Microtubules grow by the addition of GTP-tubulin dimers to the microtubule end, where a stabilizing cap forms. Below the cap, tubulin dimers are in GDP-bound state, owing to GTPase activity of alpha-tubulin.</text>
</comment>
<comment type="caution">
    <text evidence="10">The sequence shown here is derived from an EMBL/GenBank/DDBJ whole genome shotgun (WGS) entry which is preliminary data.</text>
</comment>
<keyword evidence="4" id="KW-0378">Hydrolase</keyword>
<dbReference type="InterPro" id="IPR002452">
    <property type="entry name" value="Alpha_tubulin"/>
</dbReference>
<evidence type="ECO:0000256" key="2">
    <source>
        <dbReference type="ARBA" id="ARBA00022701"/>
    </source>
</evidence>
<evidence type="ECO:0000256" key="5">
    <source>
        <dbReference type="ARBA" id="ARBA00023134"/>
    </source>
</evidence>
<evidence type="ECO:0000313" key="11">
    <source>
        <dbReference type="Proteomes" id="UP000235965"/>
    </source>
</evidence>
<dbReference type="Gene3D" id="3.40.50.1440">
    <property type="entry name" value="Tubulin/FtsZ, GTPase domain"/>
    <property type="match status" value="1"/>
</dbReference>
<dbReference type="GO" id="GO:0007017">
    <property type="term" value="P:microtubule-based process"/>
    <property type="evidence" value="ECO:0007669"/>
    <property type="project" value="InterPro"/>
</dbReference>
<evidence type="ECO:0000256" key="6">
    <source>
        <dbReference type="ARBA" id="ARBA00049117"/>
    </source>
</evidence>
<keyword evidence="8" id="KW-0812">Transmembrane</keyword>
<dbReference type="PANTHER" id="PTHR11588">
    <property type="entry name" value="TUBULIN"/>
    <property type="match status" value="1"/>
</dbReference>
<dbReference type="Proteomes" id="UP000235965">
    <property type="component" value="Unassembled WGS sequence"/>
</dbReference>
<dbReference type="InterPro" id="IPR000217">
    <property type="entry name" value="Tubulin"/>
</dbReference>
<proteinExistence type="inferred from homology"/>
<keyword evidence="2 7" id="KW-0493">Microtubule</keyword>
<dbReference type="InterPro" id="IPR003008">
    <property type="entry name" value="Tubulin_FtsZ_GTPase"/>
</dbReference>
<evidence type="ECO:0000256" key="4">
    <source>
        <dbReference type="ARBA" id="ARBA00022801"/>
    </source>
</evidence>
<dbReference type="InterPro" id="IPR036525">
    <property type="entry name" value="Tubulin/FtsZ_GTPase_sf"/>
</dbReference>
<reference evidence="10 11" key="1">
    <citation type="submission" date="2017-12" db="EMBL/GenBank/DDBJ databases">
        <title>Hemimetabolous genomes reveal molecular basis of termite eusociality.</title>
        <authorList>
            <person name="Harrison M.C."/>
            <person name="Jongepier E."/>
            <person name="Robertson H.M."/>
            <person name="Arning N."/>
            <person name="Bitard-Feildel T."/>
            <person name="Chao H."/>
            <person name="Childers C.P."/>
            <person name="Dinh H."/>
            <person name="Doddapaneni H."/>
            <person name="Dugan S."/>
            <person name="Gowin J."/>
            <person name="Greiner C."/>
            <person name="Han Y."/>
            <person name="Hu H."/>
            <person name="Hughes D.S.T."/>
            <person name="Huylmans A.-K."/>
            <person name="Kemena C."/>
            <person name="Kremer L.P.M."/>
            <person name="Lee S.L."/>
            <person name="Lopez-Ezquerra A."/>
            <person name="Mallet L."/>
            <person name="Monroy-Kuhn J.M."/>
            <person name="Moser A."/>
            <person name="Murali S.C."/>
            <person name="Muzny D.M."/>
            <person name="Otani S."/>
            <person name="Piulachs M.-D."/>
            <person name="Poelchau M."/>
            <person name="Qu J."/>
            <person name="Schaub F."/>
            <person name="Wada-Katsumata A."/>
            <person name="Worley K.C."/>
            <person name="Xie Q."/>
            <person name="Ylla G."/>
            <person name="Poulsen M."/>
            <person name="Gibbs R.A."/>
            <person name="Schal C."/>
            <person name="Richards S."/>
            <person name="Belles X."/>
            <person name="Korb J."/>
            <person name="Bornberg-Bauer E."/>
        </authorList>
    </citation>
    <scope>NUCLEOTIDE SEQUENCE [LARGE SCALE GENOMIC DNA]</scope>
    <source>
        <tissue evidence="10">Whole body</tissue>
    </source>
</reference>
<evidence type="ECO:0000256" key="3">
    <source>
        <dbReference type="ARBA" id="ARBA00022741"/>
    </source>
</evidence>
<keyword evidence="8" id="KW-0472">Membrane</keyword>
<dbReference type="EMBL" id="NEVH01015307">
    <property type="protein sequence ID" value="PNF27051.1"/>
    <property type="molecule type" value="Genomic_DNA"/>
</dbReference>
<organism evidence="10 11">
    <name type="scientific">Cryptotermes secundus</name>
    <dbReference type="NCBI Taxonomy" id="105785"/>
    <lineage>
        <taxon>Eukaryota</taxon>
        <taxon>Metazoa</taxon>
        <taxon>Ecdysozoa</taxon>
        <taxon>Arthropoda</taxon>
        <taxon>Hexapoda</taxon>
        <taxon>Insecta</taxon>
        <taxon>Pterygota</taxon>
        <taxon>Neoptera</taxon>
        <taxon>Polyneoptera</taxon>
        <taxon>Dictyoptera</taxon>
        <taxon>Blattodea</taxon>
        <taxon>Blattoidea</taxon>
        <taxon>Termitoidae</taxon>
        <taxon>Kalotermitidae</taxon>
        <taxon>Cryptotermitinae</taxon>
        <taxon>Cryptotermes</taxon>
    </lineage>
</organism>
<dbReference type="AlphaFoldDB" id="A0A2J7QEP2"/>
<dbReference type="GO" id="GO:0005525">
    <property type="term" value="F:GTP binding"/>
    <property type="evidence" value="ECO:0007669"/>
    <property type="project" value="UniProtKB-UniRule"/>
</dbReference>
<dbReference type="STRING" id="105785.A0A2J7QEP2"/>
<feature type="domain" description="Tubulin/FtsZ GTPase" evidence="9">
    <location>
        <begin position="44"/>
        <end position="115"/>
    </location>
</feature>
<dbReference type="GO" id="GO:0005200">
    <property type="term" value="F:structural constituent of cytoskeleton"/>
    <property type="evidence" value="ECO:0007669"/>
    <property type="project" value="InterPro"/>
</dbReference>
<dbReference type="SUPFAM" id="SSF52490">
    <property type="entry name" value="Tubulin nucleotide-binding domain-like"/>
    <property type="match status" value="1"/>
</dbReference>
<gene>
    <name evidence="10" type="ORF">B7P43_G10409</name>
</gene>
<name>A0A2J7QEP2_9NEOP</name>
<dbReference type="Pfam" id="PF00091">
    <property type="entry name" value="Tubulin"/>
    <property type="match status" value="1"/>
</dbReference>
<keyword evidence="11" id="KW-1185">Reference proteome</keyword>
<evidence type="ECO:0000259" key="9">
    <source>
        <dbReference type="Pfam" id="PF00091"/>
    </source>
</evidence>
<dbReference type="GO" id="GO:0005874">
    <property type="term" value="C:microtubule"/>
    <property type="evidence" value="ECO:0007669"/>
    <property type="project" value="UniProtKB-KW"/>
</dbReference>
<comment type="catalytic activity">
    <reaction evidence="6">
        <text>GTP + H2O = GDP + phosphate + H(+)</text>
        <dbReference type="Rhea" id="RHEA:19669"/>
        <dbReference type="ChEBI" id="CHEBI:15377"/>
        <dbReference type="ChEBI" id="CHEBI:15378"/>
        <dbReference type="ChEBI" id="CHEBI:37565"/>
        <dbReference type="ChEBI" id="CHEBI:43474"/>
        <dbReference type="ChEBI" id="CHEBI:58189"/>
    </reaction>
    <physiologicalReaction direction="left-to-right" evidence="6">
        <dbReference type="Rhea" id="RHEA:19670"/>
    </physiologicalReaction>
</comment>
<dbReference type="PRINTS" id="PR01162">
    <property type="entry name" value="ALPHATUBULIN"/>
</dbReference>
<dbReference type="GO" id="GO:0016787">
    <property type="term" value="F:hydrolase activity"/>
    <property type="evidence" value="ECO:0007669"/>
    <property type="project" value="UniProtKB-KW"/>
</dbReference>
<protein>
    <recommendedName>
        <fullName evidence="7">Tubulin alpha chain</fullName>
    </recommendedName>
</protein>
<evidence type="ECO:0000256" key="1">
    <source>
        <dbReference type="ARBA" id="ARBA00009636"/>
    </source>
</evidence>
<comment type="similarity">
    <text evidence="1 7">Belongs to the tubulin family.</text>
</comment>
<accession>A0A2J7QEP2</accession>